<dbReference type="InterPro" id="IPR050267">
    <property type="entry name" value="Anti-sigma-factor_SerPK"/>
</dbReference>
<dbReference type="InterPro" id="IPR036890">
    <property type="entry name" value="HATPase_C_sf"/>
</dbReference>
<dbReference type="CDD" id="cd16936">
    <property type="entry name" value="HATPase_RsbW-like"/>
    <property type="match status" value="1"/>
</dbReference>
<dbReference type="SUPFAM" id="SSF55874">
    <property type="entry name" value="ATPase domain of HSP90 chaperone/DNA topoisomerase II/histidine kinase"/>
    <property type="match status" value="1"/>
</dbReference>
<evidence type="ECO:0000259" key="2">
    <source>
        <dbReference type="Pfam" id="PF13581"/>
    </source>
</evidence>
<dbReference type="PANTHER" id="PTHR35526">
    <property type="entry name" value="ANTI-SIGMA-F FACTOR RSBW-RELATED"/>
    <property type="match status" value="1"/>
</dbReference>
<proteinExistence type="predicted"/>
<keyword evidence="1" id="KW-0808">Transferase</keyword>
<evidence type="ECO:0000256" key="1">
    <source>
        <dbReference type="ARBA" id="ARBA00022527"/>
    </source>
</evidence>
<dbReference type="InterPro" id="IPR003594">
    <property type="entry name" value="HATPase_dom"/>
</dbReference>
<keyword evidence="1" id="KW-0418">Kinase</keyword>
<accession>A0A495W5B5</accession>
<dbReference type="Proteomes" id="UP000282084">
    <property type="component" value="Unassembled WGS sequence"/>
</dbReference>
<gene>
    <name evidence="3" type="ORF">C8E97_4936</name>
</gene>
<keyword evidence="4" id="KW-1185">Reference proteome</keyword>
<evidence type="ECO:0000313" key="4">
    <source>
        <dbReference type="Proteomes" id="UP000282084"/>
    </source>
</evidence>
<dbReference type="GO" id="GO:0004674">
    <property type="term" value="F:protein serine/threonine kinase activity"/>
    <property type="evidence" value="ECO:0007669"/>
    <property type="project" value="UniProtKB-KW"/>
</dbReference>
<dbReference type="Pfam" id="PF13581">
    <property type="entry name" value="HATPase_c_2"/>
    <property type="match status" value="1"/>
</dbReference>
<evidence type="ECO:0000313" key="3">
    <source>
        <dbReference type="EMBL" id="RKT56247.1"/>
    </source>
</evidence>
<comment type="caution">
    <text evidence="3">The sequence shown here is derived from an EMBL/GenBank/DDBJ whole genome shotgun (WGS) entry which is preliminary data.</text>
</comment>
<reference evidence="3 4" key="1">
    <citation type="submission" date="2018-10" db="EMBL/GenBank/DDBJ databases">
        <title>Sequencing the genomes of 1000 actinobacteria strains.</title>
        <authorList>
            <person name="Klenk H.-P."/>
        </authorList>
    </citation>
    <scope>NUCLEOTIDE SEQUENCE [LARGE SCALE GENOMIC DNA]</scope>
    <source>
        <strain evidence="3 4">DSM 43800</strain>
    </source>
</reference>
<keyword evidence="1" id="KW-0723">Serine/threonine-protein kinase</keyword>
<sequence>MNLVAEYSPPGGAGSAGLAREFTRRTLAAWGYLGAHDDVVLAVSELVANAARHAGGTSTVRLAGGAGRVRVEVADDSPVRPHLRPQGTDGGWGLPLIDRLARCWGVVAHGHGKVVWCELA</sequence>
<name>A0A495W5B5_9PSEU</name>
<dbReference type="EMBL" id="RBXO01000001">
    <property type="protein sequence ID" value="RKT56247.1"/>
    <property type="molecule type" value="Genomic_DNA"/>
</dbReference>
<protein>
    <submittedName>
        <fullName evidence="3">Anti-sigma regulatory factor (Ser/Thr protein kinase)</fullName>
    </submittedName>
</protein>
<organism evidence="3 4">
    <name type="scientific">Saccharothrix australiensis</name>
    <dbReference type="NCBI Taxonomy" id="2072"/>
    <lineage>
        <taxon>Bacteria</taxon>
        <taxon>Bacillati</taxon>
        <taxon>Actinomycetota</taxon>
        <taxon>Actinomycetes</taxon>
        <taxon>Pseudonocardiales</taxon>
        <taxon>Pseudonocardiaceae</taxon>
        <taxon>Saccharothrix</taxon>
    </lineage>
</organism>
<dbReference type="PANTHER" id="PTHR35526:SF3">
    <property type="entry name" value="ANTI-SIGMA-F FACTOR RSBW"/>
    <property type="match status" value="1"/>
</dbReference>
<feature type="domain" description="Histidine kinase/HSP90-like ATPase" evidence="2">
    <location>
        <begin position="19"/>
        <end position="116"/>
    </location>
</feature>
<dbReference type="Gene3D" id="3.30.565.10">
    <property type="entry name" value="Histidine kinase-like ATPase, C-terminal domain"/>
    <property type="match status" value="1"/>
</dbReference>
<dbReference type="AlphaFoldDB" id="A0A495W5B5"/>